<dbReference type="Pfam" id="PF13439">
    <property type="entry name" value="Glyco_transf_4"/>
    <property type="match status" value="1"/>
</dbReference>
<organism evidence="4 5">
    <name type="scientific">Brotaphodocola catenula</name>
    <dbReference type="NCBI Taxonomy" id="2885361"/>
    <lineage>
        <taxon>Bacteria</taxon>
        <taxon>Bacillati</taxon>
        <taxon>Bacillota</taxon>
        <taxon>Clostridia</taxon>
        <taxon>Lachnospirales</taxon>
        <taxon>Lachnospiraceae</taxon>
        <taxon>Brotaphodocola</taxon>
    </lineage>
</organism>
<reference evidence="4" key="1">
    <citation type="submission" date="2021-10" db="EMBL/GenBank/DDBJ databases">
        <title>Anaerobic single-cell dispensing facilitates the cultivation of human gut bacteria.</title>
        <authorList>
            <person name="Afrizal A."/>
        </authorList>
    </citation>
    <scope>NUCLEOTIDE SEQUENCE</scope>
    <source>
        <strain evidence="4">CLA-AA-H274</strain>
    </source>
</reference>
<dbReference type="CDD" id="cd03809">
    <property type="entry name" value="GT4_MtfB-like"/>
    <property type="match status" value="1"/>
</dbReference>
<protein>
    <submittedName>
        <fullName evidence="4">Glycosyltransferase family 4 protein</fullName>
    </submittedName>
</protein>
<keyword evidence="1" id="KW-0808">Transferase</keyword>
<evidence type="ECO:0000256" key="1">
    <source>
        <dbReference type="ARBA" id="ARBA00022679"/>
    </source>
</evidence>
<feature type="domain" description="Glycosyl transferase family 1" evidence="2">
    <location>
        <begin position="160"/>
        <end position="307"/>
    </location>
</feature>
<comment type="caution">
    <text evidence="4">The sequence shown here is derived from an EMBL/GenBank/DDBJ whole genome shotgun (WGS) entry which is preliminary data.</text>
</comment>
<dbReference type="GO" id="GO:0016757">
    <property type="term" value="F:glycosyltransferase activity"/>
    <property type="evidence" value="ECO:0007669"/>
    <property type="project" value="InterPro"/>
</dbReference>
<name>A0AAE3ARU3_9FIRM</name>
<dbReference type="GO" id="GO:0009103">
    <property type="term" value="P:lipopolysaccharide biosynthetic process"/>
    <property type="evidence" value="ECO:0007669"/>
    <property type="project" value="TreeGrafter"/>
</dbReference>
<dbReference type="InterPro" id="IPR001296">
    <property type="entry name" value="Glyco_trans_1"/>
</dbReference>
<dbReference type="Proteomes" id="UP001198962">
    <property type="component" value="Unassembled WGS sequence"/>
</dbReference>
<feature type="domain" description="Glycosyltransferase subfamily 4-like N-terminal" evidence="3">
    <location>
        <begin position="40"/>
        <end position="151"/>
    </location>
</feature>
<dbReference type="InterPro" id="IPR028098">
    <property type="entry name" value="Glyco_trans_4-like_N"/>
</dbReference>
<evidence type="ECO:0000313" key="4">
    <source>
        <dbReference type="EMBL" id="MCC2164573.1"/>
    </source>
</evidence>
<dbReference type="PANTHER" id="PTHR46401">
    <property type="entry name" value="GLYCOSYLTRANSFERASE WBBK-RELATED"/>
    <property type="match status" value="1"/>
</dbReference>
<evidence type="ECO:0000313" key="5">
    <source>
        <dbReference type="Proteomes" id="UP001198962"/>
    </source>
</evidence>
<gene>
    <name evidence="4" type="ORF">LKD32_06720</name>
</gene>
<keyword evidence="5" id="KW-1185">Reference proteome</keyword>
<dbReference type="AlphaFoldDB" id="A0AAE3ARU3"/>
<evidence type="ECO:0000259" key="2">
    <source>
        <dbReference type="Pfam" id="PF00534"/>
    </source>
</evidence>
<dbReference type="Pfam" id="PF00534">
    <property type="entry name" value="Glycos_transf_1"/>
    <property type="match status" value="1"/>
</dbReference>
<evidence type="ECO:0000259" key="3">
    <source>
        <dbReference type="Pfam" id="PF13439"/>
    </source>
</evidence>
<dbReference type="SUPFAM" id="SSF53756">
    <property type="entry name" value="UDP-Glycosyltransferase/glycogen phosphorylase"/>
    <property type="match status" value="1"/>
</dbReference>
<accession>A0AAE3ARU3</accession>
<dbReference type="EMBL" id="JAJEPU010000015">
    <property type="protein sequence ID" value="MCC2164573.1"/>
    <property type="molecule type" value="Genomic_DNA"/>
</dbReference>
<dbReference type="Gene3D" id="3.40.50.2000">
    <property type="entry name" value="Glycogen Phosphorylase B"/>
    <property type="match status" value="2"/>
</dbReference>
<dbReference type="PANTHER" id="PTHR46401:SF2">
    <property type="entry name" value="GLYCOSYLTRANSFERASE WBBK-RELATED"/>
    <property type="match status" value="1"/>
</dbReference>
<dbReference type="RefSeq" id="WP_308451187.1">
    <property type="nucleotide sequence ID" value="NZ_JAJEPU010000015.1"/>
</dbReference>
<proteinExistence type="predicted"/>
<sequence length="330" mass="37877">MKIGYIYRSKELHAFSVENVFDIVANEIERKYDVEKYYLPKGAYSIKAFLSNINYIRNKKANIYHITGDVHYICAVLPGKRTVLTVHDLRAHERLKDKPLKKWIYNLIWVKYAVKKCKYVTAISEQTKEEILSVCPWAVNKVVVIPDPISTNIKYSSKEINVECPRLLFIGTKDNKNHLRMIEAIRGMNCIVDIIGIIPDNEKKLLDDYAIKYENSSFLSEDELLDKYKNCDVVMFASTYEGFGMPIVEGQMIGRPVLTSNISPMNTVAGKDSACLVDPYSIESISTGLKHILEDKEYRNSLIQNGRVNAQKYTANSIANMYDNIYEKIK</sequence>